<dbReference type="Pfam" id="PF00583">
    <property type="entry name" value="Acetyltransf_1"/>
    <property type="match status" value="1"/>
</dbReference>
<dbReference type="AlphaFoldDB" id="A0A3P1UZ60"/>
<protein>
    <submittedName>
        <fullName evidence="5">GNAT family N-acetyltransferase</fullName>
    </submittedName>
</protein>
<evidence type="ECO:0000256" key="3">
    <source>
        <dbReference type="SAM" id="MobiDB-lite"/>
    </source>
</evidence>
<dbReference type="Proteomes" id="UP000271272">
    <property type="component" value="Unassembled WGS sequence"/>
</dbReference>
<dbReference type="PROSITE" id="PS51186">
    <property type="entry name" value="GNAT"/>
    <property type="match status" value="1"/>
</dbReference>
<keyword evidence="1 5" id="KW-0808">Transferase</keyword>
<dbReference type="CDD" id="cd04301">
    <property type="entry name" value="NAT_SF"/>
    <property type="match status" value="1"/>
</dbReference>
<feature type="domain" description="N-acetyltransferase" evidence="4">
    <location>
        <begin position="8"/>
        <end position="166"/>
    </location>
</feature>
<keyword evidence="6" id="KW-1185">Reference proteome</keyword>
<dbReference type="Gene3D" id="3.40.630.30">
    <property type="match status" value="1"/>
</dbReference>
<evidence type="ECO:0000256" key="2">
    <source>
        <dbReference type="ARBA" id="ARBA00023315"/>
    </source>
</evidence>
<dbReference type="SUPFAM" id="SSF55729">
    <property type="entry name" value="Acyl-CoA N-acyltransferases (Nat)"/>
    <property type="match status" value="1"/>
</dbReference>
<accession>A0A3P1UZ60</accession>
<dbReference type="InterPro" id="IPR016181">
    <property type="entry name" value="Acyl_CoA_acyltransferase"/>
</dbReference>
<feature type="region of interest" description="Disordered" evidence="3">
    <location>
        <begin position="160"/>
        <end position="181"/>
    </location>
</feature>
<reference evidence="5 6" key="1">
    <citation type="submission" date="2018-11" db="EMBL/GenBank/DDBJ databases">
        <title>Genomes From Bacteria Associated with the Canine Oral Cavity: a Test Case for Automated Genome-Based Taxonomic Assignment.</title>
        <authorList>
            <person name="Coil D.A."/>
            <person name="Jospin G."/>
            <person name="Darling A.E."/>
            <person name="Wallis C."/>
            <person name="Davis I.J."/>
            <person name="Harris S."/>
            <person name="Eisen J.A."/>
            <person name="Holcombe L.J."/>
            <person name="O'Flynn C."/>
        </authorList>
    </citation>
    <scope>NUCLEOTIDE SEQUENCE [LARGE SCALE GENOMIC DNA]</scope>
    <source>
        <strain evidence="5 6">OH5050</strain>
    </source>
</reference>
<gene>
    <name evidence="5" type="ORF">EII10_10105</name>
</gene>
<sequence>MTSDVPGAGVRQATAADAPTVGRLLHDFNTEFDTPTPSAQDFAARFGELLGRGDVLVLLADHGDEAVGMACLTLRPTPYGQGPLAELEELYVVPGLRGQGIGSALITAVLKRVRARDAIEMRINVDEIDTDARRFYERHGFASTVPGTGSRMLCYLRELDEGRPMPGTPPEPTGYPGHNDA</sequence>
<evidence type="ECO:0000256" key="1">
    <source>
        <dbReference type="ARBA" id="ARBA00022679"/>
    </source>
</evidence>
<dbReference type="PANTHER" id="PTHR43877">
    <property type="entry name" value="AMINOALKYLPHOSPHONATE N-ACETYLTRANSFERASE-RELATED-RELATED"/>
    <property type="match status" value="1"/>
</dbReference>
<dbReference type="InterPro" id="IPR000182">
    <property type="entry name" value="GNAT_dom"/>
</dbReference>
<organism evidence="5 6">
    <name type="scientific">Actinomyces bowdenii</name>
    <dbReference type="NCBI Taxonomy" id="131109"/>
    <lineage>
        <taxon>Bacteria</taxon>
        <taxon>Bacillati</taxon>
        <taxon>Actinomycetota</taxon>
        <taxon>Actinomycetes</taxon>
        <taxon>Actinomycetales</taxon>
        <taxon>Actinomycetaceae</taxon>
        <taxon>Actinomyces</taxon>
    </lineage>
</organism>
<dbReference type="OrthoDB" id="9805924at2"/>
<dbReference type="InterPro" id="IPR050832">
    <property type="entry name" value="Bact_Acetyltransf"/>
</dbReference>
<comment type="caution">
    <text evidence="5">The sequence shown here is derived from an EMBL/GenBank/DDBJ whole genome shotgun (WGS) entry which is preliminary data.</text>
</comment>
<evidence type="ECO:0000313" key="6">
    <source>
        <dbReference type="Proteomes" id="UP000271272"/>
    </source>
</evidence>
<evidence type="ECO:0000313" key="5">
    <source>
        <dbReference type="EMBL" id="RRD26727.1"/>
    </source>
</evidence>
<dbReference type="RefSeq" id="WP_124934378.1">
    <property type="nucleotide sequence ID" value="NZ_RQZC01000020.1"/>
</dbReference>
<dbReference type="EMBL" id="RQZC01000020">
    <property type="protein sequence ID" value="RRD26727.1"/>
    <property type="molecule type" value="Genomic_DNA"/>
</dbReference>
<keyword evidence="2" id="KW-0012">Acyltransferase</keyword>
<proteinExistence type="predicted"/>
<name>A0A3P1UZ60_9ACTO</name>
<dbReference type="GO" id="GO:0016747">
    <property type="term" value="F:acyltransferase activity, transferring groups other than amino-acyl groups"/>
    <property type="evidence" value="ECO:0007669"/>
    <property type="project" value="InterPro"/>
</dbReference>
<evidence type="ECO:0000259" key="4">
    <source>
        <dbReference type="PROSITE" id="PS51186"/>
    </source>
</evidence>